<proteinExistence type="predicted"/>
<reference evidence="3" key="1">
    <citation type="journal article" date="2019" name="Gigascience">
        <title>De novo genome assembly of the endangered Acer yangbiense, a plant species with extremely small populations endemic to Yunnan Province, China.</title>
        <authorList>
            <person name="Yang J."/>
            <person name="Wariss H.M."/>
            <person name="Tao L."/>
            <person name="Zhang R."/>
            <person name="Yun Q."/>
            <person name="Hollingsworth P."/>
            <person name="Dao Z."/>
            <person name="Luo G."/>
            <person name="Guo H."/>
            <person name="Ma Y."/>
            <person name="Sun W."/>
        </authorList>
    </citation>
    <scope>NUCLEOTIDE SEQUENCE [LARGE SCALE GENOMIC DNA]</scope>
    <source>
        <strain evidence="3">cv. br00</strain>
    </source>
</reference>
<dbReference type="AlphaFoldDB" id="A0A5N5L739"/>
<dbReference type="Proteomes" id="UP000326939">
    <property type="component" value="Chromosome 10"/>
</dbReference>
<keyword evidence="3" id="KW-1185">Reference proteome</keyword>
<evidence type="ECO:0000313" key="2">
    <source>
        <dbReference type="EMBL" id="KAB5538565.1"/>
    </source>
</evidence>
<gene>
    <name evidence="2" type="ORF">DKX38_016098</name>
</gene>
<evidence type="ECO:0000313" key="3">
    <source>
        <dbReference type="Proteomes" id="UP000326939"/>
    </source>
</evidence>
<dbReference type="EMBL" id="VDCV01000010">
    <property type="protein sequence ID" value="KAB5538565.1"/>
    <property type="molecule type" value="Genomic_DNA"/>
</dbReference>
<name>A0A5N5L739_9ROSI</name>
<sequence>MRHPRLNSLKNRVHFRKIEKEVEATCSSAFAYNKEAVWEIFERVESAQVTAINIFIFLFWEKSYMEGDHSGRRKNAAEDYSAEALPSAISAVEEDPLPWRLSLDSFRIKKQDTDHSRQTCSLLCLDRCICLLSVLFFALIASASFQFSSLP</sequence>
<evidence type="ECO:0000256" key="1">
    <source>
        <dbReference type="SAM" id="Phobius"/>
    </source>
</evidence>
<protein>
    <submittedName>
        <fullName evidence="2">Uncharacterized protein</fullName>
    </submittedName>
</protein>
<keyword evidence="1" id="KW-0472">Membrane</keyword>
<feature type="transmembrane region" description="Helical" evidence="1">
    <location>
        <begin position="128"/>
        <end position="147"/>
    </location>
</feature>
<keyword evidence="1" id="KW-1133">Transmembrane helix</keyword>
<accession>A0A5N5L739</accession>
<organism evidence="2 3">
    <name type="scientific">Salix brachista</name>
    <dbReference type="NCBI Taxonomy" id="2182728"/>
    <lineage>
        <taxon>Eukaryota</taxon>
        <taxon>Viridiplantae</taxon>
        <taxon>Streptophyta</taxon>
        <taxon>Embryophyta</taxon>
        <taxon>Tracheophyta</taxon>
        <taxon>Spermatophyta</taxon>
        <taxon>Magnoliopsida</taxon>
        <taxon>eudicotyledons</taxon>
        <taxon>Gunneridae</taxon>
        <taxon>Pentapetalae</taxon>
        <taxon>rosids</taxon>
        <taxon>fabids</taxon>
        <taxon>Malpighiales</taxon>
        <taxon>Salicaceae</taxon>
        <taxon>Saliceae</taxon>
        <taxon>Salix</taxon>
    </lineage>
</organism>
<keyword evidence="1" id="KW-0812">Transmembrane</keyword>
<comment type="caution">
    <text evidence="2">The sequence shown here is derived from an EMBL/GenBank/DDBJ whole genome shotgun (WGS) entry which is preliminary data.</text>
</comment>